<dbReference type="SUPFAM" id="SSF51703">
    <property type="entry name" value="Cobalamin (vitamin B12)-dependent enzymes"/>
    <property type="match status" value="1"/>
</dbReference>
<dbReference type="AlphaFoldDB" id="A0A1H8JJI3"/>
<keyword evidence="8" id="KW-0170">Cobalt</keyword>
<proteinExistence type="inferred from homology"/>
<dbReference type="InterPro" id="IPR006099">
    <property type="entry name" value="MeMalonylCoA_mutase_a/b_cat"/>
</dbReference>
<dbReference type="FunFam" id="3.20.20.240:FF:000001">
    <property type="entry name" value="Probable methylmalonyl-coa mutase"/>
    <property type="match status" value="1"/>
</dbReference>
<dbReference type="CDD" id="cd02071">
    <property type="entry name" value="MM_CoA_mut_B12_BD"/>
    <property type="match status" value="1"/>
</dbReference>
<comment type="cofactor">
    <cofactor evidence="1">
        <name>adenosylcob(III)alamin</name>
        <dbReference type="ChEBI" id="CHEBI:18408"/>
    </cofactor>
</comment>
<dbReference type="EC" id="5.4.99.2" evidence="4"/>
<evidence type="ECO:0000256" key="3">
    <source>
        <dbReference type="ARBA" id="ARBA00008465"/>
    </source>
</evidence>
<dbReference type="InterPro" id="IPR006098">
    <property type="entry name" value="MMCoA_mutase_a_cat"/>
</dbReference>
<keyword evidence="5" id="KW-0846">Cobalamin</keyword>
<dbReference type="Proteomes" id="UP000199054">
    <property type="component" value="Unassembled WGS sequence"/>
</dbReference>
<dbReference type="NCBIfam" id="TIGR00640">
    <property type="entry name" value="acid_CoA_mut_C"/>
    <property type="match status" value="1"/>
</dbReference>
<keyword evidence="6" id="KW-0479">Metal-binding</keyword>
<keyword evidence="12" id="KW-1185">Reference proteome</keyword>
<dbReference type="Gene3D" id="3.40.50.280">
    <property type="entry name" value="Cobalamin-binding domain"/>
    <property type="match status" value="1"/>
</dbReference>
<dbReference type="SUPFAM" id="SSF52242">
    <property type="entry name" value="Cobalamin (vitamin B12)-binding domain"/>
    <property type="match status" value="1"/>
</dbReference>
<dbReference type="FunFam" id="3.40.50.280:FF:000002">
    <property type="entry name" value="Methylmalonyl-CoA mutase, mitochondrial"/>
    <property type="match status" value="1"/>
</dbReference>
<comment type="pathway">
    <text evidence="2">Metabolic intermediate metabolism; propanoyl-CoA degradation; succinyl-CoA from propanoyl-CoA: step 3/3.</text>
</comment>
<evidence type="ECO:0000256" key="5">
    <source>
        <dbReference type="ARBA" id="ARBA00022628"/>
    </source>
</evidence>
<dbReference type="Pfam" id="PF02310">
    <property type="entry name" value="B12-binding"/>
    <property type="match status" value="1"/>
</dbReference>
<reference evidence="11 12" key="1">
    <citation type="submission" date="2016-10" db="EMBL/GenBank/DDBJ databases">
        <authorList>
            <person name="de Groot N.N."/>
        </authorList>
    </citation>
    <scope>NUCLEOTIDE SEQUENCE [LARGE SCALE GENOMIC DNA]</scope>
    <source>
        <strain evidence="11 12">DSM 8512</strain>
    </source>
</reference>
<evidence type="ECO:0000256" key="2">
    <source>
        <dbReference type="ARBA" id="ARBA00005146"/>
    </source>
</evidence>
<dbReference type="OrthoDB" id="9762378at2"/>
<evidence type="ECO:0000259" key="10">
    <source>
        <dbReference type="PROSITE" id="PS51332"/>
    </source>
</evidence>
<accession>A0A1H8JJI3</accession>
<dbReference type="GO" id="GO:0019678">
    <property type="term" value="P:propionate metabolic process, methylmalonyl pathway"/>
    <property type="evidence" value="ECO:0007669"/>
    <property type="project" value="TreeGrafter"/>
</dbReference>
<dbReference type="PROSITE" id="PS51332">
    <property type="entry name" value="B12_BINDING"/>
    <property type="match status" value="1"/>
</dbReference>
<organism evidence="11 12">
    <name type="scientific">Paracoccus alcaliphilus</name>
    <dbReference type="NCBI Taxonomy" id="34002"/>
    <lineage>
        <taxon>Bacteria</taxon>
        <taxon>Pseudomonadati</taxon>
        <taxon>Pseudomonadota</taxon>
        <taxon>Alphaproteobacteria</taxon>
        <taxon>Rhodobacterales</taxon>
        <taxon>Paracoccaceae</taxon>
        <taxon>Paracoccus</taxon>
    </lineage>
</organism>
<evidence type="ECO:0000256" key="8">
    <source>
        <dbReference type="ARBA" id="ARBA00023285"/>
    </source>
</evidence>
<protein>
    <recommendedName>
        <fullName evidence="9">Methylmalonyl-CoA mutase</fullName>
        <ecNumber evidence="4">5.4.99.2</ecNumber>
    </recommendedName>
</protein>
<gene>
    <name evidence="11" type="ORF">SAMN04489859_101756</name>
</gene>
<dbReference type="PANTHER" id="PTHR48101">
    <property type="entry name" value="METHYLMALONYL-COA MUTASE, MITOCHONDRIAL-RELATED"/>
    <property type="match status" value="1"/>
</dbReference>
<dbReference type="InterPro" id="IPR036724">
    <property type="entry name" value="Cobalamin-bd_sf"/>
</dbReference>
<dbReference type="EMBL" id="FODE01000017">
    <property type="protein sequence ID" value="SEN80398.1"/>
    <property type="molecule type" value="Genomic_DNA"/>
</dbReference>
<keyword evidence="7" id="KW-0413">Isomerase</keyword>
<evidence type="ECO:0000256" key="6">
    <source>
        <dbReference type="ARBA" id="ARBA00022723"/>
    </source>
</evidence>
<dbReference type="GO" id="GO:0004494">
    <property type="term" value="F:methylmalonyl-CoA mutase activity"/>
    <property type="evidence" value="ECO:0007669"/>
    <property type="project" value="UniProtKB-EC"/>
</dbReference>
<dbReference type="InterPro" id="IPR006158">
    <property type="entry name" value="Cobalamin-bd"/>
</dbReference>
<dbReference type="GO" id="GO:0005737">
    <property type="term" value="C:cytoplasm"/>
    <property type="evidence" value="ECO:0007669"/>
    <property type="project" value="TreeGrafter"/>
</dbReference>
<evidence type="ECO:0000313" key="12">
    <source>
        <dbReference type="Proteomes" id="UP000199054"/>
    </source>
</evidence>
<evidence type="ECO:0000313" key="11">
    <source>
        <dbReference type="EMBL" id="SEN80398.1"/>
    </source>
</evidence>
<dbReference type="Gene3D" id="3.20.20.240">
    <property type="entry name" value="Methylmalonyl-CoA mutase"/>
    <property type="match status" value="1"/>
</dbReference>
<evidence type="ECO:0000256" key="9">
    <source>
        <dbReference type="ARBA" id="ARBA00072363"/>
    </source>
</evidence>
<comment type="similarity">
    <text evidence="3">Belongs to the methylmalonyl-CoA mutase family.</text>
</comment>
<dbReference type="InterPro" id="IPR006159">
    <property type="entry name" value="Acid_CoA_mut_C"/>
</dbReference>
<dbReference type="PANTHER" id="PTHR48101:SF4">
    <property type="entry name" value="METHYLMALONYL-COA MUTASE, MITOCHONDRIAL"/>
    <property type="match status" value="1"/>
</dbReference>
<evidence type="ECO:0000256" key="1">
    <source>
        <dbReference type="ARBA" id="ARBA00001922"/>
    </source>
</evidence>
<evidence type="ECO:0000256" key="4">
    <source>
        <dbReference type="ARBA" id="ARBA00012398"/>
    </source>
</evidence>
<dbReference type="InterPro" id="IPR016176">
    <property type="entry name" value="Cbl-dep_enz_cat"/>
</dbReference>
<sequence length="711" mass="77797">MTKPTLEEWRAVASKELKGKDPESLNWETLEGITVKPLYTQADCAGMQHLDSLPGLAPFTRGPRATMYAGRPWTIRQYAGFSTAEESNAFYRKALAAGQQGVSVAFDLATHRGYDSDHPRVVGDVGKAGVAIDSVEDMKILFDGIPLDRVSVSMTMNGAVIPILANFIVTGEEQGHSRSVLSGTIQNDILKEFMVRNTYIYPPEPSMRIISDIIEYTSNEMPKFNSISISGYHMQEAGANLVQELAYTLADGREYVRAALAAGMDVDKFAGRLSFFFAIGMNFFMEIAKLRAARMLWHRIMSEFNPKKEGSLMLRTHCQTSGVSLQEQDPYNNVIRTAYEAMSAALGGTQSLHTNALDEAIALPTEFSARIARNTQLILQEETGITHVVDPLAGSYYIENLTAQLADEAWKLIEEVEELGGMTKAVASGMPKLRIEETAARRQAMIDRGEEVIVGVNKYRKDREDPIDILDIDNMKVRDSQIARLQRIRETRDESACQAALNELSRRAEQGGNLLEAAVEAARARASVGEISMAMEKEFGRHRAEVKTLAGVYGAAYEGDEGFAQIQRDVETFAAEEGRRPRMLVVKMGQDGHDRGAKVIATAFADIGFDVDVGPLFQTPEEAAQDAVDNDVHVVGISSQAAGHKTLAPKLIEALKAQGAGDILVICGGVIPQQDYDFLRKAGVKAIFGPGTNIPAAAADILRLIRESRAA</sequence>
<dbReference type="CDD" id="cd03679">
    <property type="entry name" value="MM_CoA_mutase_alpha_like"/>
    <property type="match status" value="1"/>
</dbReference>
<dbReference type="GO" id="GO:0031419">
    <property type="term" value="F:cobalamin binding"/>
    <property type="evidence" value="ECO:0007669"/>
    <property type="project" value="UniProtKB-KW"/>
</dbReference>
<dbReference type="RefSeq" id="WP_090612973.1">
    <property type="nucleotide sequence ID" value="NZ_CP067124.1"/>
</dbReference>
<evidence type="ECO:0000256" key="7">
    <source>
        <dbReference type="ARBA" id="ARBA00023235"/>
    </source>
</evidence>
<dbReference type="STRING" id="34002.SAMN04489859_101756"/>
<feature type="domain" description="B12-binding" evidence="10">
    <location>
        <begin position="580"/>
        <end position="711"/>
    </location>
</feature>
<dbReference type="NCBIfam" id="TIGR00641">
    <property type="entry name" value="acid_CoA_mut_N"/>
    <property type="match status" value="1"/>
</dbReference>
<dbReference type="NCBIfam" id="NF006944">
    <property type="entry name" value="PRK09426.1"/>
    <property type="match status" value="1"/>
</dbReference>
<dbReference type="Pfam" id="PF01642">
    <property type="entry name" value="MM_CoA_mutase"/>
    <property type="match status" value="1"/>
</dbReference>
<dbReference type="GO" id="GO:0046872">
    <property type="term" value="F:metal ion binding"/>
    <property type="evidence" value="ECO:0007669"/>
    <property type="project" value="UniProtKB-KW"/>
</dbReference>
<name>A0A1H8JJI3_9RHOB</name>